<reference evidence="1 3" key="1">
    <citation type="submission" date="2017-01" db="EMBL/GenBank/DDBJ databases">
        <authorList>
            <person name="Wolfgang W.J."/>
            <person name="Cole J."/>
            <person name="Wroblewski D."/>
            <person name="Mcginnis J."/>
            <person name="Musser K.A."/>
        </authorList>
    </citation>
    <scope>NUCLEOTIDE SEQUENCE [LARGE SCALE GENOMIC DNA]</scope>
    <source>
        <strain evidence="1 3">DSM 21643</strain>
    </source>
</reference>
<evidence type="ECO:0000313" key="4">
    <source>
        <dbReference type="Proteomes" id="UP000215033"/>
    </source>
</evidence>
<accession>A0AB38DNX4</accession>
<name>A0AB38DNX4_9NEIS</name>
<proteinExistence type="predicted"/>
<evidence type="ECO:0000313" key="1">
    <source>
        <dbReference type="EMBL" id="OSI09269.1"/>
    </source>
</evidence>
<gene>
    <name evidence="1" type="ORF">BWD10_10075</name>
    <name evidence="2" type="ORF">SAMEA4504057_00174</name>
</gene>
<dbReference type="RefSeq" id="WP_085364216.1">
    <property type="nucleotide sequence ID" value="NZ_LT906434.1"/>
</dbReference>
<dbReference type="Proteomes" id="UP000215033">
    <property type="component" value="Chromosome 1"/>
</dbReference>
<dbReference type="EMBL" id="LT906434">
    <property type="protein sequence ID" value="SNU78698.1"/>
    <property type="molecule type" value="Genomic_DNA"/>
</dbReference>
<dbReference type="AlphaFoldDB" id="A0AB38DNX4"/>
<keyword evidence="3" id="KW-1185">Reference proteome</keyword>
<reference evidence="2 4" key="2">
    <citation type="submission" date="2017-06" db="EMBL/GenBank/DDBJ databases">
        <authorList>
            <consortium name="Pathogen Informatics"/>
        </authorList>
    </citation>
    <scope>NUCLEOTIDE SEQUENCE [LARGE SCALE GENOMIC DNA]</scope>
    <source>
        <strain evidence="2 4">NCTC12230</strain>
    </source>
</reference>
<dbReference type="EMBL" id="MTBM01000015">
    <property type="protein sequence ID" value="OSI09269.1"/>
    <property type="molecule type" value="Genomic_DNA"/>
</dbReference>
<dbReference type="Proteomes" id="UP000193466">
    <property type="component" value="Unassembled WGS sequence"/>
</dbReference>
<dbReference type="KEGG" id="nzo:SAMEA4504057_0174"/>
<protein>
    <submittedName>
        <fullName evidence="2">Uncharacterized protein</fullName>
    </submittedName>
</protein>
<organism evidence="2 4">
    <name type="scientific">Neisseria zoodegmatis</name>
    <dbReference type="NCBI Taxonomy" id="326523"/>
    <lineage>
        <taxon>Bacteria</taxon>
        <taxon>Pseudomonadati</taxon>
        <taxon>Pseudomonadota</taxon>
        <taxon>Betaproteobacteria</taxon>
        <taxon>Neisseriales</taxon>
        <taxon>Neisseriaceae</taxon>
        <taxon>Neisseria</taxon>
    </lineage>
</organism>
<sequence length="136" mass="15660">MSNDYWRLKRKDTGAIVRLPQDMRWLDEFEWSKVAQAAPQRTLSGGLVIQQGIKLNGRPITLGGDWAWLKRGDLHTLREWSDTPALEMELTHYDGRTFDVAFRLHDAAMNRIEPVRYATPETDGDKYTAAILLMTI</sequence>
<evidence type="ECO:0000313" key="3">
    <source>
        <dbReference type="Proteomes" id="UP000193466"/>
    </source>
</evidence>
<evidence type="ECO:0000313" key="2">
    <source>
        <dbReference type="EMBL" id="SNU78698.1"/>
    </source>
</evidence>